<evidence type="ECO:0000313" key="2">
    <source>
        <dbReference type="Proteomes" id="UP000054359"/>
    </source>
</evidence>
<sequence>MSHGNTAIFNAVNFSAEPFFTASEVLHRPVMVKFSPDSQHLLIIDSASYVTSYRLQLLVPPKIFQMMRRKVAMPPEEAIWVFGGKTQQHQGRVVDCMFSDLETDENLYFFTLGEDRVLTDPFGGCNEYRRLFY</sequence>
<reference evidence="1 2" key="1">
    <citation type="submission" date="2013-11" db="EMBL/GenBank/DDBJ databases">
        <title>Genome sequencing of Stegodyphus mimosarum.</title>
        <authorList>
            <person name="Bechsgaard J."/>
        </authorList>
    </citation>
    <scope>NUCLEOTIDE SEQUENCE [LARGE SCALE GENOMIC DNA]</scope>
</reference>
<name>A0A087URX3_STEMI</name>
<proteinExistence type="predicted"/>
<dbReference type="OrthoDB" id="6424303at2759"/>
<feature type="non-terminal residue" evidence="1">
    <location>
        <position position="133"/>
    </location>
</feature>
<accession>A0A087URX3</accession>
<keyword evidence="2" id="KW-1185">Reference proteome</keyword>
<organism evidence="1 2">
    <name type="scientific">Stegodyphus mimosarum</name>
    <name type="common">African social velvet spider</name>
    <dbReference type="NCBI Taxonomy" id="407821"/>
    <lineage>
        <taxon>Eukaryota</taxon>
        <taxon>Metazoa</taxon>
        <taxon>Ecdysozoa</taxon>
        <taxon>Arthropoda</taxon>
        <taxon>Chelicerata</taxon>
        <taxon>Arachnida</taxon>
        <taxon>Araneae</taxon>
        <taxon>Araneomorphae</taxon>
        <taxon>Entelegynae</taxon>
        <taxon>Eresoidea</taxon>
        <taxon>Eresidae</taxon>
        <taxon>Stegodyphus</taxon>
    </lineage>
</organism>
<evidence type="ECO:0000313" key="1">
    <source>
        <dbReference type="EMBL" id="KFM80112.1"/>
    </source>
</evidence>
<dbReference type="EMBL" id="KK121271">
    <property type="protein sequence ID" value="KFM80112.1"/>
    <property type="molecule type" value="Genomic_DNA"/>
</dbReference>
<protein>
    <submittedName>
        <fullName evidence="1">Uncharacterized protein</fullName>
    </submittedName>
</protein>
<dbReference type="Proteomes" id="UP000054359">
    <property type="component" value="Unassembled WGS sequence"/>
</dbReference>
<gene>
    <name evidence="1" type="ORF">X975_02464</name>
</gene>
<dbReference type="AlphaFoldDB" id="A0A087URX3"/>